<name>A0A2T5JFS6_9SPHI</name>
<evidence type="ECO:0000256" key="2">
    <source>
        <dbReference type="ARBA" id="ARBA00022679"/>
    </source>
</evidence>
<keyword evidence="3" id="KW-0325">Glycoprotein</keyword>
<keyword evidence="2" id="KW-0808">Transferase</keyword>
<accession>A0A2T5JFS6</accession>
<evidence type="ECO:0000256" key="1">
    <source>
        <dbReference type="ARBA" id="ARBA00022676"/>
    </source>
</evidence>
<sequence>MKDRPVIPTFTTIKFLLKRIIIALFTNNPYRLENFKNLYKEPNGLPVNRPEQLNYTLLKQKGATFSYQKSPSSQPDVALHRSINNQPRYLPTGLFKEPDRVVYSISNAAVWSQLGLVYDIKERAFINESAKDWVTDLRISPLTTAFHLPKPTRLTGLTLSCLTVGADGGFYHFFYEAITKLYIYQPFISQAQQIIFNGPVTNWKLKWLQLAKVDSSKVIWMENQGHYVAEQLLFTNRLVADQQINPWSIYALRSLFNVPVACSFTHPSGILWLTRKNVQARNIVWEDKLLSLFPAINSVVLEDMSIEQTIAMFRSAQIVIAPHGASLSNILFCNTGTKVLELYDKGTYFQPCYFRLSELCKLRHEIAYLNFNNADDEVYGLTLAKKLITNLLQNA</sequence>
<dbReference type="AlphaFoldDB" id="A0A2T5JFS6"/>
<dbReference type="Pfam" id="PF04577">
    <property type="entry name" value="Glyco_transf_61"/>
    <property type="match status" value="1"/>
</dbReference>
<gene>
    <name evidence="5" type="ORF">C8P68_101511</name>
</gene>
<keyword evidence="6" id="KW-1185">Reference proteome</keyword>
<dbReference type="InterPro" id="IPR007657">
    <property type="entry name" value="Glycosyltransferase_61"/>
</dbReference>
<organism evidence="5 6">
    <name type="scientific">Mucilaginibacter yixingensis</name>
    <dbReference type="NCBI Taxonomy" id="1295612"/>
    <lineage>
        <taxon>Bacteria</taxon>
        <taxon>Pseudomonadati</taxon>
        <taxon>Bacteroidota</taxon>
        <taxon>Sphingobacteriia</taxon>
        <taxon>Sphingobacteriales</taxon>
        <taxon>Sphingobacteriaceae</taxon>
        <taxon>Mucilaginibacter</taxon>
    </lineage>
</organism>
<dbReference type="PANTHER" id="PTHR20961">
    <property type="entry name" value="GLYCOSYLTRANSFERASE"/>
    <property type="match status" value="1"/>
</dbReference>
<evidence type="ECO:0000256" key="3">
    <source>
        <dbReference type="ARBA" id="ARBA00023180"/>
    </source>
</evidence>
<dbReference type="InterPro" id="IPR049625">
    <property type="entry name" value="Glyco_transf_61_cat"/>
</dbReference>
<dbReference type="OrthoDB" id="1156086at2"/>
<feature type="domain" description="Glycosyltransferase 61 catalytic" evidence="4">
    <location>
        <begin position="170"/>
        <end position="340"/>
    </location>
</feature>
<evidence type="ECO:0000313" key="5">
    <source>
        <dbReference type="EMBL" id="PTR01277.1"/>
    </source>
</evidence>
<dbReference type="EMBL" id="QAOQ01000001">
    <property type="protein sequence ID" value="PTR01277.1"/>
    <property type="molecule type" value="Genomic_DNA"/>
</dbReference>
<evidence type="ECO:0000313" key="6">
    <source>
        <dbReference type="Proteomes" id="UP000244168"/>
    </source>
</evidence>
<dbReference type="GO" id="GO:0016757">
    <property type="term" value="F:glycosyltransferase activity"/>
    <property type="evidence" value="ECO:0007669"/>
    <property type="project" value="UniProtKB-KW"/>
</dbReference>
<evidence type="ECO:0000259" key="4">
    <source>
        <dbReference type="Pfam" id="PF04577"/>
    </source>
</evidence>
<comment type="caution">
    <text evidence="5">The sequence shown here is derived from an EMBL/GenBank/DDBJ whole genome shotgun (WGS) entry which is preliminary data.</text>
</comment>
<dbReference type="Proteomes" id="UP000244168">
    <property type="component" value="Unassembled WGS sequence"/>
</dbReference>
<proteinExistence type="predicted"/>
<keyword evidence="1" id="KW-0328">Glycosyltransferase</keyword>
<dbReference type="RefSeq" id="WP_107826680.1">
    <property type="nucleotide sequence ID" value="NZ_QAOQ01000001.1"/>
</dbReference>
<reference evidence="5 6" key="1">
    <citation type="submission" date="2018-04" db="EMBL/GenBank/DDBJ databases">
        <title>Genomic Encyclopedia of Archaeal and Bacterial Type Strains, Phase II (KMG-II): from individual species to whole genera.</title>
        <authorList>
            <person name="Goeker M."/>
        </authorList>
    </citation>
    <scope>NUCLEOTIDE SEQUENCE [LARGE SCALE GENOMIC DNA]</scope>
    <source>
        <strain evidence="5 6">DSM 26809</strain>
    </source>
</reference>
<protein>
    <submittedName>
        <fullName evidence="5">Uncharacterized protein DUF563</fullName>
    </submittedName>
</protein>